<accession>A0A1H0K5Q4</accession>
<evidence type="ECO:0000313" key="4">
    <source>
        <dbReference type="Proteomes" id="UP000242957"/>
    </source>
</evidence>
<name>A0A1H0K5Q4_9PSED</name>
<dbReference type="InterPro" id="IPR012373">
    <property type="entry name" value="Ferrdict_sens_TM"/>
</dbReference>
<evidence type="ECO:0000259" key="1">
    <source>
        <dbReference type="Pfam" id="PF04773"/>
    </source>
</evidence>
<feature type="domain" description="FecR N-terminal" evidence="2">
    <location>
        <begin position="19"/>
        <end position="59"/>
    </location>
</feature>
<dbReference type="InterPro" id="IPR032623">
    <property type="entry name" value="FecR_N"/>
</dbReference>
<protein>
    <submittedName>
        <fullName evidence="3">FecR family protein</fullName>
    </submittedName>
</protein>
<proteinExistence type="predicted"/>
<keyword evidence="4" id="KW-1185">Reference proteome</keyword>
<dbReference type="EMBL" id="FNIJ01000012">
    <property type="protein sequence ID" value="SDO51021.1"/>
    <property type="molecule type" value="Genomic_DNA"/>
</dbReference>
<evidence type="ECO:0000313" key="3">
    <source>
        <dbReference type="EMBL" id="SDO51021.1"/>
    </source>
</evidence>
<dbReference type="Pfam" id="PF16220">
    <property type="entry name" value="DUF4880"/>
    <property type="match status" value="1"/>
</dbReference>
<dbReference type="OrthoDB" id="1099576at2"/>
<gene>
    <name evidence="3" type="ORF">SAMN05216193_11245</name>
</gene>
<dbReference type="AlphaFoldDB" id="A0A1H0K5Q4"/>
<sequence length="306" mass="33786">MSGHSPAGHLPSELGRIREEAADWLLRLEDSSAQTLAEFEAWRGADPRHAQVFEQIQRLWQALQPAPKRRPPRAVALALALAIPALLLLGQAPAVRPWLADQRSGSGEIRRIELEDGSYLMLNSNSAVNIRYDGRQRRIELVAGEVLAEVRRDPLGRPFLISDRDGEVRALGTRYLVRQDDDGSRAAVLESKVSVSSADAVQTLNAGEQARFDAGRIGPVEAVTAETAAWSRNQLVFHDRPLGEVLAELQRHRHGLIWSSGDALESLRFTGVLPLADSDAALRLLEASLPIRLERHSAYLVRVVPR</sequence>
<dbReference type="Gene3D" id="2.60.120.1440">
    <property type="match status" value="1"/>
</dbReference>
<dbReference type="PANTHER" id="PTHR30273">
    <property type="entry name" value="PERIPLASMIC SIGNAL SENSOR AND SIGMA FACTOR ACTIVATOR FECR-RELATED"/>
    <property type="match status" value="1"/>
</dbReference>
<organism evidence="3 4">
    <name type="scientific">Pseudomonas jinjuensis</name>
    <dbReference type="NCBI Taxonomy" id="198616"/>
    <lineage>
        <taxon>Bacteria</taxon>
        <taxon>Pseudomonadati</taxon>
        <taxon>Pseudomonadota</taxon>
        <taxon>Gammaproteobacteria</taxon>
        <taxon>Pseudomonadales</taxon>
        <taxon>Pseudomonadaceae</taxon>
        <taxon>Pseudomonas</taxon>
    </lineage>
</organism>
<dbReference type="Proteomes" id="UP000242957">
    <property type="component" value="Unassembled WGS sequence"/>
</dbReference>
<dbReference type="STRING" id="198616.SAMN05216193_11245"/>
<dbReference type="PIRSF" id="PIRSF018266">
    <property type="entry name" value="FecR"/>
    <property type="match status" value="1"/>
</dbReference>
<dbReference type="PANTHER" id="PTHR30273:SF2">
    <property type="entry name" value="PROTEIN FECR"/>
    <property type="match status" value="1"/>
</dbReference>
<evidence type="ECO:0000259" key="2">
    <source>
        <dbReference type="Pfam" id="PF16220"/>
    </source>
</evidence>
<dbReference type="InterPro" id="IPR006860">
    <property type="entry name" value="FecR"/>
</dbReference>
<dbReference type="Pfam" id="PF04773">
    <property type="entry name" value="FecR"/>
    <property type="match status" value="1"/>
</dbReference>
<dbReference type="GO" id="GO:0016989">
    <property type="term" value="F:sigma factor antagonist activity"/>
    <property type="evidence" value="ECO:0007669"/>
    <property type="project" value="TreeGrafter"/>
</dbReference>
<dbReference type="Gene3D" id="3.55.50.30">
    <property type="match status" value="1"/>
</dbReference>
<feature type="domain" description="FecR protein" evidence="1">
    <location>
        <begin position="103"/>
        <end position="193"/>
    </location>
</feature>
<dbReference type="RefSeq" id="WP_084311726.1">
    <property type="nucleotide sequence ID" value="NZ_FNIJ01000012.1"/>
</dbReference>
<reference evidence="4" key="1">
    <citation type="submission" date="2016-10" db="EMBL/GenBank/DDBJ databases">
        <authorList>
            <person name="Varghese N."/>
            <person name="Submissions S."/>
        </authorList>
    </citation>
    <scope>NUCLEOTIDE SEQUENCE [LARGE SCALE GENOMIC DNA]</scope>
    <source>
        <strain evidence="4">JCM 21621</strain>
    </source>
</reference>